<dbReference type="InterPro" id="IPR009061">
    <property type="entry name" value="DNA-bd_dom_put_sf"/>
</dbReference>
<dbReference type="EMBL" id="CWOW01000029">
    <property type="protein sequence ID" value="CSB13936.1"/>
    <property type="molecule type" value="Genomic_DNA"/>
</dbReference>
<dbReference type="Proteomes" id="UP000044806">
    <property type="component" value="Unassembled WGS sequence"/>
</dbReference>
<protein>
    <submittedName>
        <fullName evidence="1">Transcriptional regulator</fullName>
    </submittedName>
</protein>
<name>A0A655RYE8_VIBCL</name>
<reference evidence="1 2" key="1">
    <citation type="submission" date="2015-07" db="EMBL/GenBank/DDBJ databases">
        <authorList>
            <consortium name="Pathogen Informatics"/>
        </authorList>
    </citation>
    <scope>NUCLEOTIDE SEQUENCE [LARGE SCALE GENOMIC DNA]</scope>
    <source>
        <strain evidence="1 2">A51</strain>
    </source>
</reference>
<organism evidence="1 2">
    <name type="scientific">Vibrio cholerae</name>
    <dbReference type="NCBI Taxonomy" id="666"/>
    <lineage>
        <taxon>Bacteria</taxon>
        <taxon>Pseudomonadati</taxon>
        <taxon>Pseudomonadota</taxon>
        <taxon>Gammaproteobacteria</taxon>
        <taxon>Vibrionales</taxon>
        <taxon>Vibrionaceae</taxon>
        <taxon>Vibrio</taxon>
    </lineage>
</organism>
<gene>
    <name evidence="1" type="ORF">ERS013165_03528</name>
</gene>
<evidence type="ECO:0000313" key="2">
    <source>
        <dbReference type="Proteomes" id="UP000044806"/>
    </source>
</evidence>
<evidence type="ECO:0000313" key="1">
    <source>
        <dbReference type="EMBL" id="CSB13936.1"/>
    </source>
</evidence>
<proteinExistence type="predicted"/>
<accession>A0A655RYE8</accession>
<sequence length="87" mass="10021">MARQTSRPIFGRSIMTFDLSRQCNKAAMPLHIISKKELANLLHVNERTIHRMVKDKRLPEPMRTVGGNNGGWLLTTILEWQKSQKGH</sequence>
<dbReference type="SUPFAM" id="SSF46955">
    <property type="entry name" value="Putative DNA-binding domain"/>
    <property type="match status" value="1"/>
</dbReference>
<dbReference type="AlphaFoldDB" id="A0A655RYE8"/>